<dbReference type="InterPro" id="IPR036779">
    <property type="entry name" value="LysM_dom_sf"/>
</dbReference>
<dbReference type="InterPro" id="IPR052196">
    <property type="entry name" value="Bact_Kbp"/>
</dbReference>
<dbReference type="Pfam" id="PF01476">
    <property type="entry name" value="LysM"/>
    <property type="match status" value="1"/>
</dbReference>
<dbReference type="RefSeq" id="WP_213655701.1">
    <property type="nucleotide sequence ID" value="NZ_BOSL01000011.1"/>
</dbReference>
<dbReference type="Gene3D" id="3.10.350.10">
    <property type="entry name" value="LysM domain"/>
    <property type="match status" value="1"/>
</dbReference>
<dbReference type="EMBL" id="BOSL01000011">
    <property type="protein sequence ID" value="GIP54413.1"/>
    <property type="molecule type" value="Genomic_DNA"/>
</dbReference>
<keyword evidence="4" id="KW-1185">Reference proteome</keyword>
<evidence type="ECO:0000313" key="3">
    <source>
        <dbReference type="EMBL" id="GIP54413.1"/>
    </source>
</evidence>
<feature type="domain" description="LysM" evidence="2">
    <location>
        <begin position="183"/>
        <end position="232"/>
    </location>
</feature>
<dbReference type="SMART" id="SM00257">
    <property type="entry name" value="LysM"/>
    <property type="match status" value="1"/>
</dbReference>
<comment type="caution">
    <text evidence="3">The sequence shown here is derived from an EMBL/GenBank/DDBJ whole genome shotgun (WGS) entry which is preliminary data.</text>
</comment>
<organism evidence="3 4">
    <name type="scientific">Paenibacillus vini</name>
    <dbReference type="NCBI Taxonomy" id="1476024"/>
    <lineage>
        <taxon>Bacteria</taxon>
        <taxon>Bacillati</taxon>
        <taxon>Bacillota</taxon>
        <taxon>Bacilli</taxon>
        <taxon>Bacillales</taxon>
        <taxon>Paenibacillaceae</taxon>
        <taxon>Paenibacillus</taxon>
    </lineage>
</organism>
<dbReference type="InterPro" id="IPR018392">
    <property type="entry name" value="LysM"/>
</dbReference>
<gene>
    <name evidence="3" type="ORF">J42TS3_34480</name>
</gene>
<dbReference type="SUPFAM" id="SSF54106">
    <property type="entry name" value="LysM domain"/>
    <property type="match status" value="1"/>
</dbReference>
<dbReference type="PANTHER" id="PTHR34700:SF4">
    <property type="entry name" value="PHAGE-LIKE ELEMENT PBSX PROTEIN XKDP"/>
    <property type="match status" value="1"/>
</dbReference>
<feature type="compositionally biased region" description="Low complexity" evidence="1">
    <location>
        <begin position="162"/>
        <end position="172"/>
    </location>
</feature>
<proteinExistence type="predicted"/>
<name>A0ABQ4MEM9_9BACL</name>
<evidence type="ECO:0000313" key="4">
    <source>
        <dbReference type="Proteomes" id="UP000679992"/>
    </source>
</evidence>
<evidence type="ECO:0000256" key="1">
    <source>
        <dbReference type="SAM" id="MobiDB-lite"/>
    </source>
</evidence>
<feature type="region of interest" description="Disordered" evidence="1">
    <location>
        <begin position="152"/>
        <end position="182"/>
    </location>
</feature>
<evidence type="ECO:0000259" key="2">
    <source>
        <dbReference type="PROSITE" id="PS51782"/>
    </source>
</evidence>
<sequence length="234" mass="26081">MSEYSLTLSVNQDAEEILLPVLPEKIEFSEAGNSKTYEISGLGEINFIKNKKLTEISFEGLLPASWFPGASVPRDNTWLPPSHYLITIREWRRRKLPVKLVVNLSAMEISQHVSIEKFTWSESGGAVGDIQYQISFKEYKFYSAKKVQVSEPKKQQAEGTGNNTPANAASNAPPRPDTRIPPKTYTLVAGDSLWKVAKRFLGDGSKYKQIQSLNGIKDSELKKLPVGKVIKLPG</sequence>
<dbReference type="PROSITE" id="PS51782">
    <property type="entry name" value="LYSM"/>
    <property type="match status" value="1"/>
</dbReference>
<dbReference type="Proteomes" id="UP000679992">
    <property type="component" value="Unassembled WGS sequence"/>
</dbReference>
<protein>
    <submittedName>
        <fullName evidence="3">Phage protein</fullName>
    </submittedName>
</protein>
<accession>A0ABQ4MEM9</accession>
<reference evidence="3 4" key="1">
    <citation type="submission" date="2021-03" db="EMBL/GenBank/DDBJ databases">
        <title>Antimicrobial resistance genes in bacteria isolated from Japanese honey, and their potential for conferring macrolide and lincosamide resistance in the American foulbrood pathogen Paenibacillus larvae.</title>
        <authorList>
            <person name="Okamoto M."/>
            <person name="Kumagai M."/>
            <person name="Kanamori H."/>
            <person name="Takamatsu D."/>
        </authorList>
    </citation>
    <scope>NUCLEOTIDE SEQUENCE [LARGE SCALE GENOMIC DNA]</scope>
    <source>
        <strain evidence="3 4">J42TS3</strain>
    </source>
</reference>
<dbReference type="CDD" id="cd00118">
    <property type="entry name" value="LysM"/>
    <property type="match status" value="1"/>
</dbReference>
<dbReference type="PANTHER" id="PTHR34700">
    <property type="entry name" value="POTASSIUM BINDING PROTEIN KBP"/>
    <property type="match status" value="1"/>
</dbReference>